<name>A0A0M2F5E5_9GAMM</name>
<keyword evidence="3" id="KW-0804">Transcription</keyword>
<comment type="caution">
    <text evidence="5">The sequence shown here is derived from an EMBL/GenBank/DDBJ whole genome shotgun (WGS) entry which is preliminary data.</text>
</comment>
<dbReference type="PROSITE" id="PS01124">
    <property type="entry name" value="HTH_ARAC_FAMILY_2"/>
    <property type="match status" value="1"/>
</dbReference>
<protein>
    <submittedName>
        <fullName evidence="5">AraC family transcriptional regulator</fullName>
    </submittedName>
</protein>
<dbReference type="InterPro" id="IPR018060">
    <property type="entry name" value="HTH_AraC"/>
</dbReference>
<dbReference type="PROSITE" id="PS00041">
    <property type="entry name" value="HTH_ARAC_FAMILY_1"/>
    <property type="match status" value="1"/>
</dbReference>
<evidence type="ECO:0000256" key="1">
    <source>
        <dbReference type="ARBA" id="ARBA00023015"/>
    </source>
</evidence>
<dbReference type="AlphaFoldDB" id="A0A0M2F5E5"/>
<evidence type="ECO:0000256" key="3">
    <source>
        <dbReference type="ARBA" id="ARBA00023163"/>
    </source>
</evidence>
<dbReference type="STRING" id="180957.B5S52_14440"/>
<dbReference type="GO" id="GO:0003700">
    <property type="term" value="F:DNA-binding transcription factor activity"/>
    <property type="evidence" value="ECO:0007669"/>
    <property type="project" value="InterPro"/>
</dbReference>
<keyword evidence="1" id="KW-0805">Transcription regulation</keyword>
<dbReference type="Proteomes" id="UP000029435">
    <property type="component" value="Unassembled WGS sequence"/>
</dbReference>
<proteinExistence type="predicted"/>
<dbReference type="EMBL" id="JQOD01000001">
    <property type="protein sequence ID" value="KGA35357.1"/>
    <property type="molecule type" value="Genomic_DNA"/>
</dbReference>
<dbReference type="SUPFAM" id="SSF46689">
    <property type="entry name" value="Homeodomain-like"/>
    <property type="match status" value="2"/>
</dbReference>
<dbReference type="InterPro" id="IPR018062">
    <property type="entry name" value="HTH_AraC-typ_CS"/>
</dbReference>
<organism evidence="5 6">
    <name type="scientific">Pectobacterium brasiliense</name>
    <dbReference type="NCBI Taxonomy" id="180957"/>
    <lineage>
        <taxon>Bacteria</taxon>
        <taxon>Pseudomonadati</taxon>
        <taxon>Pseudomonadota</taxon>
        <taxon>Gammaproteobacteria</taxon>
        <taxon>Enterobacterales</taxon>
        <taxon>Pectobacteriaceae</taxon>
        <taxon>Pectobacterium</taxon>
    </lineage>
</organism>
<dbReference type="SMART" id="SM00342">
    <property type="entry name" value="HTH_ARAC"/>
    <property type="match status" value="1"/>
</dbReference>
<dbReference type="PANTHER" id="PTHR47893">
    <property type="entry name" value="REGULATORY PROTEIN PCHR"/>
    <property type="match status" value="1"/>
</dbReference>
<feature type="domain" description="HTH araC/xylS-type" evidence="4">
    <location>
        <begin position="237"/>
        <end position="334"/>
    </location>
</feature>
<evidence type="ECO:0000313" key="5">
    <source>
        <dbReference type="EMBL" id="KGA35357.1"/>
    </source>
</evidence>
<keyword evidence="2" id="KW-0238">DNA-binding</keyword>
<reference evidence="5 6" key="1">
    <citation type="submission" date="2014-08" db="EMBL/GenBank/DDBJ databases">
        <title>Genome sequences of NCPPB Pectobacterium isolates.</title>
        <authorList>
            <person name="Glover R.H."/>
            <person name="Sapp M."/>
            <person name="Elphinstone J."/>
        </authorList>
    </citation>
    <scope>NUCLEOTIDE SEQUENCE [LARGE SCALE GENOMIC DNA]</scope>
    <source>
        <strain evidence="5 6">LMG 21372</strain>
    </source>
</reference>
<dbReference type="GO" id="GO:0043565">
    <property type="term" value="F:sequence-specific DNA binding"/>
    <property type="evidence" value="ECO:0007669"/>
    <property type="project" value="InterPro"/>
</dbReference>
<sequence length="335" mass="38174">MRIVIMFIVMRDGVFHMRNGGEKMVQRQQRVREGLSSGDLCRMNEVNRSDSRRTLPGNIGECWSDFSRIDADLSLARSQYRPYRALVEETQNPHSQPMLIMTFALAGESAYYDCGGSSIGFRQQHVTMTTFGASAGERHYQAQQQVDQLRLLVGKTAAARYFGADCAEQLFNDDRVQLRAFTPVSAASQVHVNALCSDGDPLNRHIHALSLLAQYRHVLQPEEKRGGIRPHERQQLDQVCRWMREHLAEPLTLASIAAQAGMSESRLKLGFHRCFATTPGQMLLQMRMERAHQLLEQGFQVAQTAWQVGYRHPANFSLAFTRYFNRNPKMITSRK</sequence>
<evidence type="ECO:0000313" key="6">
    <source>
        <dbReference type="Proteomes" id="UP000029435"/>
    </source>
</evidence>
<evidence type="ECO:0000256" key="2">
    <source>
        <dbReference type="ARBA" id="ARBA00023125"/>
    </source>
</evidence>
<dbReference type="Pfam" id="PF12833">
    <property type="entry name" value="HTH_18"/>
    <property type="match status" value="1"/>
</dbReference>
<dbReference type="RefSeq" id="WP_039311940.1">
    <property type="nucleotide sequence ID" value="NZ_JQOD01000001.1"/>
</dbReference>
<dbReference type="PANTHER" id="PTHR47893:SF1">
    <property type="entry name" value="REGULATORY PROTEIN PCHR"/>
    <property type="match status" value="1"/>
</dbReference>
<dbReference type="InterPro" id="IPR009057">
    <property type="entry name" value="Homeodomain-like_sf"/>
</dbReference>
<dbReference type="OrthoDB" id="6670788at2"/>
<gene>
    <name evidence="5" type="ORF">KU74_02480</name>
</gene>
<dbReference type="Gene3D" id="1.10.10.60">
    <property type="entry name" value="Homeodomain-like"/>
    <property type="match status" value="1"/>
</dbReference>
<accession>A0A0M2F5E5</accession>
<dbReference type="InterPro" id="IPR053142">
    <property type="entry name" value="PchR_regulatory_protein"/>
</dbReference>
<evidence type="ECO:0000259" key="4">
    <source>
        <dbReference type="PROSITE" id="PS01124"/>
    </source>
</evidence>